<name>G0QQH5_ICHMU</name>
<dbReference type="GeneID" id="14908696"/>
<feature type="domain" description="Potassium channel" evidence="2">
    <location>
        <begin position="1"/>
        <end position="43"/>
    </location>
</feature>
<keyword evidence="1" id="KW-1133">Transmembrane helix</keyword>
<dbReference type="Proteomes" id="UP000008983">
    <property type="component" value="Unassembled WGS sequence"/>
</dbReference>
<protein>
    <recommendedName>
        <fullName evidence="2">Potassium channel domain-containing protein</fullName>
    </recommendedName>
</protein>
<gene>
    <name evidence="3" type="ORF">IMG5_079030</name>
</gene>
<dbReference type="Gene3D" id="1.10.287.70">
    <property type="match status" value="1"/>
</dbReference>
<feature type="transmembrane region" description="Helical" evidence="1">
    <location>
        <begin position="17"/>
        <end position="38"/>
    </location>
</feature>
<dbReference type="EMBL" id="GL983637">
    <property type="protein sequence ID" value="EGR32533.1"/>
    <property type="molecule type" value="Genomic_DNA"/>
</dbReference>
<evidence type="ECO:0000313" key="4">
    <source>
        <dbReference type="Proteomes" id="UP000008983"/>
    </source>
</evidence>
<accession>G0QQH5</accession>
<evidence type="ECO:0000259" key="2">
    <source>
        <dbReference type="Pfam" id="PF07885"/>
    </source>
</evidence>
<reference evidence="3 4" key="1">
    <citation type="submission" date="2011-07" db="EMBL/GenBank/DDBJ databases">
        <authorList>
            <person name="Coyne R."/>
            <person name="Brami D."/>
            <person name="Johnson J."/>
            <person name="Hostetler J."/>
            <person name="Hannick L."/>
            <person name="Clark T."/>
            <person name="Cassidy-Hanley D."/>
            <person name="Inman J."/>
        </authorList>
    </citation>
    <scope>NUCLEOTIDE SEQUENCE [LARGE SCALE GENOMIC DNA]</scope>
    <source>
        <strain evidence="3 4">G5</strain>
    </source>
</reference>
<dbReference type="Pfam" id="PF07885">
    <property type="entry name" value="Ion_trans_2"/>
    <property type="match status" value="1"/>
</dbReference>
<keyword evidence="1" id="KW-0472">Membrane</keyword>
<evidence type="ECO:0000313" key="3">
    <source>
        <dbReference type="EMBL" id="EGR32533.1"/>
    </source>
</evidence>
<keyword evidence="1" id="KW-0812">Transmembrane</keyword>
<sequence length="65" mass="7369">MLTVGYGDIVPQNAKEVLFVTVAQFVSCAVFAYSFNLIGELVREQNKKQTDFKNEMILEYFGKGE</sequence>
<proteinExistence type="predicted"/>
<keyword evidence="4" id="KW-1185">Reference proteome</keyword>
<evidence type="ECO:0000256" key="1">
    <source>
        <dbReference type="SAM" id="Phobius"/>
    </source>
</evidence>
<dbReference type="AlphaFoldDB" id="G0QQH5"/>
<dbReference type="InParanoid" id="G0QQH5"/>
<dbReference type="RefSeq" id="XP_004036519.1">
    <property type="nucleotide sequence ID" value="XM_004036471.1"/>
</dbReference>
<dbReference type="SUPFAM" id="SSF81324">
    <property type="entry name" value="Voltage-gated potassium channels"/>
    <property type="match status" value="1"/>
</dbReference>
<organism evidence="3 4">
    <name type="scientific">Ichthyophthirius multifiliis</name>
    <name type="common">White spot disease agent</name>
    <name type="synonym">Ich</name>
    <dbReference type="NCBI Taxonomy" id="5932"/>
    <lineage>
        <taxon>Eukaryota</taxon>
        <taxon>Sar</taxon>
        <taxon>Alveolata</taxon>
        <taxon>Ciliophora</taxon>
        <taxon>Intramacronucleata</taxon>
        <taxon>Oligohymenophorea</taxon>
        <taxon>Hymenostomatida</taxon>
        <taxon>Ophryoglenina</taxon>
        <taxon>Ichthyophthirius</taxon>
    </lineage>
</organism>
<dbReference type="InterPro" id="IPR013099">
    <property type="entry name" value="K_chnl_dom"/>
</dbReference>